<evidence type="ECO:0000313" key="4">
    <source>
        <dbReference type="EMBL" id="KAA6434751.1"/>
    </source>
</evidence>
<keyword evidence="7" id="KW-1185">Reference proteome</keyword>
<dbReference type="GO" id="GO:0005829">
    <property type="term" value="C:cytosol"/>
    <property type="evidence" value="ECO:0007669"/>
    <property type="project" value="TreeGrafter"/>
</dbReference>
<dbReference type="AlphaFoldDB" id="A0A5M8QI29"/>
<dbReference type="Proteomes" id="UP001570846">
    <property type="component" value="Unassembled WGS sequence"/>
</dbReference>
<evidence type="ECO:0000313" key="6">
    <source>
        <dbReference type="Proteomes" id="UP000323866"/>
    </source>
</evidence>
<dbReference type="RefSeq" id="WP_149098693.1">
    <property type="nucleotide sequence ID" value="NZ_BMMG01000003.1"/>
</dbReference>
<dbReference type="InterPro" id="IPR019949">
    <property type="entry name" value="CmoO-like"/>
</dbReference>
<accession>A0A5M8QI29</accession>
<evidence type="ECO:0000313" key="5">
    <source>
        <dbReference type="EMBL" id="MFA1770686.1"/>
    </source>
</evidence>
<dbReference type="OrthoDB" id="9780518at2"/>
<dbReference type="Gene3D" id="3.20.20.30">
    <property type="entry name" value="Luciferase-like domain"/>
    <property type="match status" value="1"/>
</dbReference>
<evidence type="ECO:0000256" key="2">
    <source>
        <dbReference type="ARBA" id="ARBA00074555"/>
    </source>
</evidence>
<dbReference type="NCBIfam" id="TIGR03558">
    <property type="entry name" value="oxido_grp_1"/>
    <property type="match status" value="1"/>
</dbReference>
<protein>
    <recommendedName>
        <fullName evidence="2">Luciferase-like monooxygenase</fullName>
    </recommendedName>
</protein>
<proteinExistence type="predicted"/>
<dbReference type="PANTHER" id="PTHR30137">
    <property type="entry name" value="LUCIFERASE-LIKE MONOOXYGENASE"/>
    <property type="match status" value="1"/>
</dbReference>
<dbReference type="GO" id="GO:0016705">
    <property type="term" value="F:oxidoreductase activity, acting on paired donors, with incorporation or reduction of molecular oxygen"/>
    <property type="evidence" value="ECO:0007669"/>
    <property type="project" value="InterPro"/>
</dbReference>
<reference evidence="4 6" key="2">
    <citation type="submission" date="2019-09" db="EMBL/GenBank/DDBJ databases">
        <title>A bacterium isolated from glacier soil.</title>
        <authorList>
            <person name="Liu Q."/>
        </authorList>
    </citation>
    <scope>NUCLEOTIDE SEQUENCE [LARGE SCALE GENOMIC DNA]</scope>
    <source>
        <strain evidence="4 6">MDT1-10-3</strain>
    </source>
</reference>
<dbReference type="FunFam" id="3.20.20.30:FF:000002">
    <property type="entry name" value="LLM class flavin-dependent oxidoreductase"/>
    <property type="match status" value="1"/>
</dbReference>
<evidence type="ECO:0000256" key="1">
    <source>
        <dbReference type="ARBA" id="ARBA00007789"/>
    </source>
</evidence>
<dbReference type="EMBL" id="VKKZ01000020">
    <property type="protein sequence ID" value="KAA6434751.1"/>
    <property type="molecule type" value="Genomic_DNA"/>
</dbReference>
<keyword evidence="5" id="KW-0560">Oxidoreductase</keyword>
<dbReference type="InterPro" id="IPR036661">
    <property type="entry name" value="Luciferase-like_sf"/>
</dbReference>
<comment type="similarity">
    <text evidence="1">To bacterial alkanal monooxygenase alpha and beta chains.</text>
</comment>
<dbReference type="InterPro" id="IPR011251">
    <property type="entry name" value="Luciferase-like_dom"/>
</dbReference>
<organism evidence="4 6">
    <name type="scientific">Rufibacter glacialis</name>
    <dbReference type="NCBI Taxonomy" id="1259555"/>
    <lineage>
        <taxon>Bacteria</taxon>
        <taxon>Pseudomonadati</taxon>
        <taxon>Bacteroidota</taxon>
        <taxon>Cytophagia</taxon>
        <taxon>Cytophagales</taxon>
        <taxon>Hymenobacteraceae</taxon>
        <taxon>Rufibacter</taxon>
    </lineage>
</organism>
<dbReference type="PANTHER" id="PTHR30137:SF6">
    <property type="entry name" value="LUCIFERASE-LIKE MONOOXYGENASE"/>
    <property type="match status" value="1"/>
</dbReference>
<gene>
    <name evidence="5" type="ORF">ACD591_05240</name>
    <name evidence="4" type="ORF">FOE74_11295</name>
</gene>
<reference evidence="5 7" key="3">
    <citation type="submission" date="2024-08" db="EMBL/GenBank/DDBJ databases">
        <authorList>
            <person name="Wei W."/>
        </authorList>
    </citation>
    <scope>NUCLEOTIDE SEQUENCE [LARGE SCALE GENOMIC DNA]</scope>
    <source>
        <strain evidence="5 7">XU2</strain>
    </source>
</reference>
<evidence type="ECO:0000259" key="3">
    <source>
        <dbReference type="Pfam" id="PF00296"/>
    </source>
</evidence>
<dbReference type="Proteomes" id="UP000323866">
    <property type="component" value="Unassembled WGS sequence"/>
</dbReference>
<dbReference type="SUPFAM" id="SSF51679">
    <property type="entry name" value="Bacterial luciferase-like"/>
    <property type="match status" value="1"/>
</dbReference>
<comment type="caution">
    <text evidence="4">The sequence shown here is derived from an EMBL/GenBank/DDBJ whole genome shotgun (WGS) entry which is preliminary data.</text>
</comment>
<dbReference type="Pfam" id="PF00296">
    <property type="entry name" value="Bac_luciferase"/>
    <property type="match status" value="1"/>
</dbReference>
<reference evidence="4 6" key="1">
    <citation type="submission" date="2019-07" db="EMBL/GenBank/DDBJ databases">
        <authorList>
            <person name="Qu J.-H."/>
        </authorList>
    </citation>
    <scope>NUCLEOTIDE SEQUENCE [LARGE SCALE GENOMIC DNA]</scope>
    <source>
        <strain evidence="4 6">MDT1-10-3</strain>
    </source>
</reference>
<evidence type="ECO:0000313" key="7">
    <source>
        <dbReference type="Proteomes" id="UP001570846"/>
    </source>
</evidence>
<name>A0A5M8QI29_9BACT</name>
<feature type="domain" description="Luciferase-like" evidence="3">
    <location>
        <begin position="23"/>
        <end position="300"/>
    </location>
</feature>
<dbReference type="InterPro" id="IPR050766">
    <property type="entry name" value="Bact_Lucif_Oxidored"/>
</dbReference>
<sequence>MNTQKIAHSILELAIVSEGNTIKQTLNDSLALAKEAEANNYKRIWFAEHHNSDSIASSATSLLIGYVAENTSIIRVGSGGIMLPNHSPLIVAEQFGTLAHLYPNRIDLGLGRAPGTDQATAQAIRSDFMKAAHSFPEEVAKIQKYFSPENKNASVRAAVAEGTEVPLYILGSSPDSAHLAASKGLPYAFASHFASTHLLNALKIYRQEFKPSEFLDRPYTMAGVNVYLADTDEEAERLFTSLIRMFVGVLTGAKDPLHPPTEMTDELKDLLQHPAVNQMLKYSFVGSKQTVKKQIQAFLDQTQVNELIAVSTMHNHESRIKSAQLFAEVMAEINEGATKEEGKKATQGGL</sequence>
<dbReference type="EMBL" id="JBGOGF010000002">
    <property type="protein sequence ID" value="MFA1770686.1"/>
    <property type="molecule type" value="Genomic_DNA"/>
</dbReference>